<evidence type="ECO:0000256" key="3">
    <source>
        <dbReference type="ARBA" id="ARBA00023136"/>
    </source>
</evidence>
<reference evidence="6 7" key="1">
    <citation type="submission" date="2019-01" db="EMBL/GenBank/DDBJ databases">
        <title>Insights into ecological role of a new deltaproteobacterial order Candidatus Sinidesulfobacterales (Sva0485) by metagenomics and metatranscriptomics.</title>
        <authorList>
            <person name="Tan S."/>
            <person name="Liu J."/>
            <person name="Fang Y."/>
            <person name="Hedlund B.P."/>
            <person name="Lian Z.H."/>
            <person name="Huang L.Y."/>
            <person name="Li J.T."/>
            <person name="Huang L.N."/>
            <person name="Li W.J."/>
            <person name="Jiang H.C."/>
            <person name="Dong H.L."/>
            <person name="Shu W.S."/>
        </authorList>
    </citation>
    <scope>NUCLEOTIDE SEQUENCE [LARGE SCALE GENOMIC DNA]</scope>
    <source>
        <strain evidence="6">AP3</strain>
    </source>
</reference>
<dbReference type="SUPFAM" id="SSF103473">
    <property type="entry name" value="MFS general substrate transporter"/>
    <property type="match status" value="1"/>
</dbReference>
<evidence type="ECO:0000256" key="4">
    <source>
        <dbReference type="SAM" id="Phobius"/>
    </source>
</evidence>
<dbReference type="Proteomes" id="UP000320813">
    <property type="component" value="Unassembled WGS sequence"/>
</dbReference>
<evidence type="ECO:0000313" key="7">
    <source>
        <dbReference type="Proteomes" id="UP000320813"/>
    </source>
</evidence>
<dbReference type="GO" id="GO:0022857">
    <property type="term" value="F:transmembrane transporter activity"/>
    <property type="evidence" value="ECO:0007669"/>
    <property type="project" value="InterPro"/>
</dbReference>
<feature type="transmembrane region" description="Helical" evidence="4">
    <location>
        <begin position="232"/>
        <end position="253"/>
    </location>
</feature>
<feature type="transmembrane region" description="Helical" evidence="4">
    <location>
        <begin position="94"/>
        <end position="119"/>
    </location>
</feature>
<dbReference type="PROSITE" id="PS50850">
    <property type="entry name" value="MFS"/>
    <property type="match status" value="1"/>
</dbReference>
<feature type="transmembrane region" description="Helical" evidence="4">
    <location>
        <begin position="37"/>
        <end position="58"/>
    </location>
</feature>
<feature type="transmembrane region" description="Helical" evidence="4">
    <location>
        <begin position="298"/>
        <end position="315"/>
    </location>
</feature>
<dbReference type="Gene3D" id="1.20.1250.20">
    <property type="entry name" value="MFS general substrate transporter like domains"/>
    <property type="match status" value="1"/>
</dbReference>
<evidence type="ECO:0000313" key="6">
    <source>
        <dbReference type="EMBL" id="RZD14124.1"/>
    </source>
</evidence>
<dbReference type="EMBL" id="SGBD01000004">
    <property type="protein sequence ID" value="RZD14124.1"/>
    <property type="molecule type" value="Genomic_DNA"/>
</dbReference>
<dbReference type="InterPro" id="IPR020846">
    <property type="entry name" value="MFS_dom"/>
</dbReference>
<dbReference type="AlphaFoldDB" id="A0A519BA87"/>
<evidence type="ECO:0000256" key="1">
    <source>
        <dbReference type="ARBA" id="ARBA00022692"/>
    </source>
</evidence>
<feature type="transmembrane region" description="Helical" evidence="4">
    <location>
        <begin position="265"/>
        <end position="286"/>
    </location>
</feature>
<feature type="transmembrane region" description="Helical" evidence="4">
    <location>
        <begin position="70"/>
        <end position="88"/>
    </location>
</feature>
<feature type="domain" description="Major facilitator superfamily (MFS) profile" evidence="5">
    <location>
        <begin position="3"/>
        <end position="410"/>
    </location>
</feature>
<keyword evidence="1 4" id="KW-0812">Transmembrane</keyword>
<feature type="transmembrane region" description="Helical" evidence="4">
    <location>
        <begin position="131"/>
        <end position="152"/>
    </location>
</feature>
<dbReference type="InterPro" id="IPR052714">
    <property type="entry name" value="MFS_Exporter"/>
</dbReference>
<evidence type="ECO:0000259" key="5">
    <source>
        <dbReference type="PROSITE" id="PS50850"/>
    </source>
</evidence>
<proteinExistence type="predicted"/>
<comment type="caution">
    <text evidence="6">The sequence shown here is derived from an EMBL/GenBank/DDBJ whole genome shotgun (WGS) entry which is preliminary data.</text>
</comment>
<dbReference type="InterPro" id="IPR036259">
    <property type="entry name" value="MFS_trans_sf"/>
</dbReference>
<evidence type="ECO:0000256" key="2">
    <source>
        <dbReference type="ARBA" id="ARBA00022989"/>
    </source>
</evidence>
<feature type="transmembrane region" description="Helical" evidence="4">
    <location>
        <begin position="321"/>
        <end position="341"/>
    </location>
</feature>
<dbReference type="Pfam" id="PF07690">
    <property type="entry name" value="MFS_1"/>
    <property type="match status" value="1"/>
</dbReference>
<dbReference type="InterPro" id="IPR011701">
    <property type="entry name" value="MFS"/>
</dbReference>
<accession>A0A519BA87</accession>
<name>A0A519BA87_9DELT</name>
<sequence length="412" mass="45713">MPAIFFVFLVILLQRANTNMIQSINPLFVKYVLDVNLVYIGVTTATYAISTLLVRYLLSIRVKPQLISRFIIAGLILFSFAIFGYFISTSFPEFLIFVILSGFATAIIMPFLLSLVHLVSDKADVEKNLTVYSLMLSLALVFGPLLGSALLSVLSIRYIYLMLCGFGITAFFFAVKINKTAKNILTERIKKEQMNAAAKNKETLGNNESGSGKIKKGGSIARLFKNYGFLEVIFYNTAFSIGFASIVAFGGVYAKDNFHIKYFEITLLFALFFISSLIVRLGLLYFTKKGAIKNKAEILNISIFLASLSFIFMVLSKGIFFYALSLILLGIPHALIFPIGTMKISEVVGTNDIVAANTVYQSNFDLGGIIGPFFLAYLGEAYGIRFVFTVIALFLFLSFIAGRLMQRNKAGR</sequence>
<feature type="transmembrane region" description="Helical" evidence="4">
    <location>
        <begin position="158"/>
        <end position="175"/>
    </location>
</feature>
<keyword evidence="3 4" id="KW-0472">Membrane</keyword>
<organism evidence="6 7">
    <name type="scientific">Candidatus Acidulodesulfobacterium ferriphilum</name>
    <dbReference type="NCBI Taxonomy" id="2597223"/>
    <lineage>
        <taxon>Bacteria</taxon>
        <taxon>Deltaproteobacteria</taxon>
        <taxon>Candidatus Acidulodesulfobacterales</taxon>
        <taxon>Candidatus Acidulodesulfobacterium</taxon>
    </lineage>
</organism>
<gene>
    <name evidence="6" type="ORF">EVJ47_07780</name>
</gene>
<feature type="transmembrane region" description="Helical" evidence="4">
    <location>
        <begin position="353"/>
        <end position="376"/>
    </location>
</feature>
<protein>
    <submittedName>
        <fullName evidence="6">MFS transporter</fullName>
    </submittedName>
</protein>
<dbReference type="PANTHER" id="PTHR23531">
    <property type="entry name" value="QUINOLENE RESISTANCE PROTEIN NORA"/>
    <property type="match status" value="1"/>
</dbReference>
<feature type="transmembrane region" description="Helical" evidence="4">
    <location>
        <begin position="382"/>
        <end position="402"/>
    </location>
</feature>
<dbReference type="PANTHER" id="PTHR23531:SF1">
    <property type="entry name" value="QUINOLENE RESISTANCE PROTEIN NORA"/>
    <property type="match status" value="1"/>
</dbReference>
<keyword evidence="2 4" id="KW-1133">Transmembrane helix</keyword>